<evidence type="ECO:0000313" key="7">
    <source>
        <dbReference type="EMBL" id="ELU15125.1"/>
    </source>
</evidence>
<dbReference type="PROSITE" id="PS50103">
    <property type="entry name" value="ZF_C3H1"/>
    <property type="match status" value="1"/>
</dbReference>
<dbReference type="Gene3D" id="4.10.1000.10">
    <property type="entry name" value="Zinc finger, CCCH-type"/>
    <property type="match status" value="1"/>
</dbReference>
<feature type="region of interest" description="Disordered" evidence="5">
    <location>
        <begin position="176"/>
        <end position="224"/>
    </location>
</feature>
<keyword evidence="2 4" id="KW-0863">Zinc-finger</keyword>
<dbReference type="OrthoDB" id="336321at2759"/>
<dbReference type="EMBL" id="AMQN01004623">
    <property type="status" value="NOT_ANNOTATED_CDS"/>
    <property type="molecule type" value="Genomic_DNA"/>
</dbReference>
<dbReference type="Proteomes" id="UP000014760">
    <property type="component" value="Unassembled WGS sequence"/>
</dbReference>
<feature type="compositionally biased region" description="Low complexity" evidence="5">
    <location>
        <begin position="66"/>
        <end position="77"/>
    </location>
</feature>
<reference evidence="7 9" key="2">
    <citation type="journal article" date="2013" name="Nature">
        <title>Insights into bilaterian evolution from three spiralian genomes.</title>
        <authorList>
            <person name="Simakov O."/>
            <person name="Marletaz F."/>
            <person name="Cho S.J."/>
            <person name="Edsinger-Gonzales E."/>
            <person name="Havlak P."/>
            <person name="Hellsten U."/>
            <person name="Kuo D.H."/>
            <person name="Larsson T."/>
            <person name="Lv J."/>
            <person name="Arendt D."/>
            <person name="Savage R."/>
            <person name="Osoegawa K."/>
            <person name="de Jong P."/>
            <person name="Grimwood J."/>
            <person name="Chapman J.A."/>
            <person name="Shapiro H."/>
            <person name="Aerts A."/>
            <person name="Otillar R.P."/>
            <person name="Terry A.Y."/>
            <person name="Boore J.L."/>
            <person name="Grigoriev I.V."/>
            <person name="Lindberg D.R."/>
            <person name="Seaver E.C."/>
            <person name="Weisblat D.A."/>
            <person name="Putnam N.H."/>
            <person name="Rokhsar D.S."/>
        </authorList>
    </citation>
    <scope>NUCLEOTIDE SEQUENCE</scope>
    <source>
        <strain evidence="7 9">I ESC-2004</strain>
    </source>
</reference>
<dbReference type="SUPFAM" id="SSF90229">
    <property type="entry name" value="CCCH zinc finger"/>
    <property type="match status" value="1"/>
</dbReference>
<evidence type="ECO:0000256" key="2">
    <source>
        <dbReference type="ARBA" id="ARBA00022771"/>
    </source>
</evidence>
<gene>
    <name evidence="7" type="ORF">CAPTEDRAFT_228588</name>
</gene>
<dbReference type="OMA" id="KVCVSYR"/>
<dbReference type="AlphaFoldDB" id="R7VHF3"/>
<protein>
    <recommendedName>
        <fullName evidence="6">C3H1-type domain-containing protein</fullName>
    </recommendedName>
</protein>
<evidence type="ECO:0000256" key="4">
    <source>
        <dbReference type="PROSITE-ProRule" id="PRU00723"/>
    </source>
</evidence>
<reference evidence="9" key="1">
    <citation type="submission" date="2012-12" db="EMBL/GenBank/DDBJ databases">
        <authorList>
            <person name="Hellsten U."/>
            <person name="Grimwood J."/>
            <person name="Chapman J.A."/>
            <person name="Shapiro H."/>
            <person name="Aerts A."/>
            <person name="Otillar R.P."/>
            <person name="Terry A.Y."/>
            <person name="Boore J.L."/>
            <person name="Simakov O."/>
            <person name="Marletaz F."/>
            <person name="Cho S.-J."/>
            <person name="Edsinger-Gonzales E."/>
            <person name="Havlak P."/>
            <person name="Kuo D.-H."/>
            <person name="Larsson T."/>
            <person name="Lv J."/>
            <person name="Arendt D."/>
            <person name="Savage R."/>
            <person name="Osoegawa K."/>
            <person name="de Jong P."/>
            <person name="Lindberg D.R."/>
            <person name="Seaver E.C."/>
            <person name="Weisblat D.A."/>
            <person name="Putnam N.H."/>
            <person name="Grigoriev I.V."/>
            <person name="Rokhsar D.S."/>
        </authorList>
    </citation>
    <scope>NUCLEOTIDE SEQUENCE</scope>
    <source>
        <strain evidence="9">I ESC-2004</strain>
    </source>
</reference>
<dbReference type="GO" id="GO:0008270">
    <property type="term" value="F:zinc ion binding"/>
    <property type="evidence" value="ECO:0007669"/>
    <property type="project" value="UniProtKB-KW"/>
</dbReference>
<proteinExistence type="predicted"/>
<feature type="region of interest" description="Disordered" evidence="5">
    <location>
        <begin position="1"/>
        <end position="77"/>
    </location>
</feature>
<feature type="zinc finger region" description="C3H1-type" evidence="4">
    <location>
        <begin position="122"/>
        <end position="149"/>
    </location>
</feature>
<dbReference type="InterPro" id="IPR000571">
    <property type="entry name" value="Znf_CCCH"/>
</dbReference>
<evidence type="ECO:0000256" key="5">
    <source>
        <dbReference type="SAM" id="MobiDB-lite"/>
    </source>
</evidence>
<feature type="compositionally biased region" description="Polar residues" evidence="5">
    <location>
        <begin position="23"/>
        <end position="35"/>
    </location>
</feature>
<dbReference type="EnsemblMetazoa" id="CapteT228588">
    <property type="protein sequence ID" value="CapteP228588"/>
    <property type="gene ID" value="CapteG228588"/>
</dbReference>
<feature type="compositionally biased region" description="Basic and acidic residues" evidence="5">
    <location>
        <begin position="207"/>
        <end position="224"/>
    </location>
</feature>
<keyword evidence="3 4" id="KW-0862">Zinc</keyword>
<evidence type="ECO:0000256" key="1">
    <source>
        <dbReference type="ARBA" id="ARBA00022723"/>
    </source>
</evidence>
<keyword evidence="9" id="KW-1185">Reference proteome</keyword>
<dbReference type="InterPro" id="IPR032297">
    <property type="entry name" value="Torus"/>
</dbReference>
<evidence type="ECO:0000313" key="8">
    <source>
        <dbReference type="EnsemblMetazoa" id="CapteP228588"/>
    </source>
</evidence>
<dbReference type="HOGENOM" id="CLU_101213_1_0_1"/>
<name>R7VHF3_CAPTE</name>
<dbReference type="Pfam" id="PF16131">
    <property type="entry name" value="Torus"/>
    <property type="match status" value="1"/>
</dbReference>
<accession>R7VHF3</accession>
<evidence type="ECO:0000256" key="3">
    <source>
        <dbReference type="ARBA" id="ARBA00022833"/>
    </source>
</evidence>
<evidence type="ECO:0000259" key="6">
    <source>
        <dbReference type="PROSITE" id="PS50103"/>
    </source>
</evidence>
<reference evidence="8" key="3">
    <citation type="submission" date="2015-06" db="UniProtKB">
        <authorList>
            <consortium name="EnsemblMetazoa"/>
        </authorList>
    </citation>
    <scope>IDENTIFICATION</scope>
</reference>
<keyword evidence="1 4" id="KW-0479">Metal-binding</keyword>
<sequence length="224" mass="24986">MASLVADYASDSENEADEADTEPQWSTESSTHSTNLLLGDSLDDDAGDSSSSGEDDSGLKKPSQRLPNPLMKLPLPKFGANSSSGALEHSVFVTDYAKAEAAKDSILQQHVQMTKTQLPNTKDARKVCYNFRRGCCKRGSKCRFFHDNSTPQREEVQDTHSYYGNRSAFAPVVTEKNDDDSFNTEQKVTKKRSGISDRLIPPKKAMKSLDKERHVERPWTVQHE</sequence>
<dbReference type="InterPro" id="IPR036855">
    <property type="entry name" value="Znf_CCCH_sf"/>
</dbReference>
<organism evidence="7">
    <name type="scientific">Capitella teleta</name>
    <name type="common">Polychaete worm</name>
    <dbReference type="NCBI Taxonomy" id="283909"/>
    <lineage>
        <taxon>Eukaryota</taxon>
        <taxon>Metazoa</taxon>
        <taxon>Spiralia</taxon>
        <taxon>Lophotrochozoa</taxon>
        <taxon>Annelida</taxon>
        <taxon>Polychaeta</taxon>
        <taxon>Sedentaria</taxon>
        <taxon>Scolecida</taxon>
        <taxon>Capitellidae</taxon>
        <taxon>Capitella</taxon>
    </lineage>
</organism>
<dbReference type="EMBL" id="KB293995">
    <property type="protein sequence ID" value="ELU15125.1"/>
    <property type="molecule type" value="Genomic_DNA"/>
</dbReference>
<dbReference type="STRING" id="283909.R7VHF3"/>
<feature type="domain" description="C3H1-type" evidence="6">
    <location>
        <begin position="122"/>
        <end position="149"/>
    </location>
</feature>
<feature type="compositionally biased region" description="Acidic residues" evidence="5">
    <location>
        <begin position="10"/>
        <end position="21"/>
    </location>
</feature>
<evidence type="ECO:0000313" key="9">
    <source>
        <dbReference type="Proteomes" id="UP000014760"/>
    </source>
</evidence>